<feature type="signal peptide" evidence="2">
    <location>
        <begin position="1"/>
        <end position="23"/>
    </location>
</feature>
<feature type="chain" id="PRO_5035454131" evidence="2">
    <location>
        <begin position="24"/>
        <end position="258"/>
    </location>
</feature>
<evidence type="ECO:0000313" key="3">
    <source>
        <dbReference type="EMBL" id="TMW64081.1"/>
    </source>
</evidence>
<name>A0A8K1FIQ4_PYTOL</name>
<feature type="compositionally biased region" description="Basic residues" evidence="1">
    <location>
        <begin position="48"/>
        <end position="59"/>
    </location>
</feature>
<evidence type="ECO:0000256" key="1">
    <source>
        <dbReference type="SAM" id="MobiDB-lite"/>
    </source>
</evidence>
<sequence length="258" mass="28520">MRRLLASLTTVLLIVYAIYCVDAHGPRGGHRPHRGRGRKHPAFDRNGPHRPFRGGRVRRPKFEGEGCPPSTVELVNVSDSSTFLLSALFSNLMVQTTTESTFERKHCVVTVILEPQQNMSIGVVHVDFRGFAYVPSDDDGAYARLKSWYNLGRKPRQLISNATYAPGFEDDIYESVDITTNMWTPCRRDGKPQDAIEFRINARLTAVKSSLDGDDVILAVDSSDSGLYYKLATRPCGPDDDSSDDVPVSSTSPPSIGS</sequence>
<gene>
    <name evidence="3" type="ORF">Poli38472_014198</name>
</gene>
<feature type="compositionally biased region" description="Low complexity" evidence="1">
    <location>
        <begin position="245"/>
        <end position="258"/>
    </location>
</feature>
<dbReference type="AlphaFoldDB" id="A0A8K1FIQ4"/>
<dbReference type="PANTHER" id="PTHR38847">
    <property type="match status" value="1"/>
</dbReference>
<dbReference type="InterPro" id="IPR025649">
    <property type="entry name" value="DUF4360"/>
</dbReference>
<dbReference type="Proteomes" id="UP000794436">
    <property type="component" value="Unassembled WGS sequence"/>
</dbReference>
<proteinExistence type="predicted"/>
<dbReference type="EMBL" id="SPLM01000041">
    <property type="protein sequence ID" value="TMW64081.1"/>
    <property type="molecule type" value="Genomic_DNA"/>
</dbReference>
<feature type="region of interest" description="Disordered" evidence="1">
    <location>
        <begin position="26"/>
        <end position="63"/>
    </location>
</feature>
<keyword evidence="2" id="KW-0732">Signal</keyword>
<protein>
    <submittedName>
        <fullName evidence="3">Uncharacterized protein</fullName>
    </submittedName>
</protein>
<feature type="region of interest" description="Disordered" evidence="1">
    <location>
        <begin position="231"/>
        <end position="258"/>
    </location>
</feature>
<accession>A0A8K1FIQ4</accession>
<evidence type="ECO:0000256" key="2">
    <source>
        <dbReference type="SAM" id="SignalP"/>
    </source>
</evidence>
<organism evidence="3 4">
    <name type="scientific">Pythium oligandrum</name>
    <name type="common">Mycoparasitic fungus</name>
    <dbReference type="NCBI Taxonomy" id="41045"/>
    <lineage>
        <taxon>Eukaryota</taxon>
        <taxon>Sar</taxon>
        <taxon>Stramenopiles</taxon>
        <taxon>Oomycota</taxon>
        <taxon>Peronosporomycetes</taxon>
        <taxon>Pythiales</taxon>
        <taxon>Pythiaceae</taxon>
        <taxon>Pythium</taxon>
    </lineage>
</organism>
<feature type="compositionally biased region" description="Basic residues" evidence="1">
    <location>
        <begin position="27"/>
        <end position="40"/>
    </location>
</feature>
<reference evidence="3" key="1">
    <citation type="submission" date="2019-03" db="EMBL/GenBank/DDBJ databases">
        <title>Long read genome sequence of the mycoparasitic Pythium oligandrum ATCC 38472 isolated from sugarbeet rhizosphere.</title>
        <authorList>
            <person name="Gaulin E."/>
        </authorList>
    </citation>
    <scope>NUCLEOTIDE SEQUENCE</scope>
    <source>
        <strain evidence="3">ATCC 38472_TT</strain>
    </source>
</reference>
<keyword evidence="4" id="KW-1185">Reference proteome</keyword>
<dbReference type="Pfam" id="PF14273">
    <property type="entry name" value="DUF4360"/>
    <property type="match status" value="1"/>
</dbReference>
<comment type="caution">
    <text evidence="3">The sequence shown here is derived from an EMBL/GenBank/DDBJ whole genome shotgun (WGS) entry which is preliminary data.</text>
</comment>
<dbReference type="PANTHER" id="PTHR38847:SF1">
    <property type="entry name" value="PSEUDOURIDINE SYNTHASE RSUA_RLUA-LIKE DOMAIN-CONTAINING PROTEIN"/>
    <property type="match status" value="1"/>
</dbReference>
<dbReference type="OrthoDB" id="152248at2759"/>
<evidence type="ECO:0000313" key="4">
    <source>
        <dbReference type="Proteomes" id="UP000794436"/>
    </source>
</evidence>